<sequence length="83" mass="9271">MFLALKHLVSTVGWFYILDYCSLPADPGPCRGAFEKWFWDAPAQLCNIFVYGGCAGNGNMFESWRECNNKCNKGSKPGGIIAW</sequence>
<evidence type="ECO:0000256" key="3">
    <source>
        <dbReference type="ARBA" id="ARBA00023157"/>
    </source>
</evidence>
<keyword evidence="3" id="KW-1015">Disulfide bond</keyword>
<evidence type="ECO:0000256" key="4">
    <source>
        <dbReference type="SAM" id="SignalP"/>
    </source>
</evidence>
<dbReference type="CDD" id="cd00109">
    <property type="entry name" value="Kunitz-type"/>
    <property type="match status" value="1"/>
</dbReference>
<dbReference type="AlphaFoldDB" id="A0A1D2N970"/>
<keyword evidence="7" id="KW-1185">Reference proteome</keyword>
<evidence type="ECO:0000313" key="7">
    <source>
        <dbReference type="Proteomes" id="UP000094527"/>
    </source>
</evidence>
<evidence type="ECO:0000256" key="1">
    <source>
        <dbReference type="ARBA" id="ARBA00022690"/>
    </source>
</evidence>
<dbReference type="SUPFAM" id="SSF57362">
    <property type="entry name" value="BPTI-like"/>
    <property type="match status" value="1"/>
</dbReference>
<gene>
    <name evidence="6" type="ORF">Ocin01_05126</name>
</gene>
<dbReference type="InterPro" id="IPR002223">
    <property type="entry name" value="Kunitz_BPTI"/>
</dbReference>
<dbReference type="GO" id="GO:0005615">
    <property type="term" value="C:extracellular space"/>
    <property type="evidence" value="ECO:0007669"/>
    <property type="project" value="TreeGrafter"/>
</dbReference>
<dbReference type="OrthoDB" id="4473401at2759"/>
<keyword evidence="1" id="KW-0646">Protease inhibitor</keyword>
<dbReference type="SMART" id="SM00131">
    <property type="entry name" value="KU"/>
    <property type="match status" value="1"/>
</dbReference>
<dbReference type="STRING" id="48709.A0A1D2N970"/>
<dbReference type="Pfam" id="PF00014">
    <property type="entry name" value="Kunitz_BPTI"/>
    <property type="match status" value="1"/>
</dbReference>
<dbReference type="Gene3D" id="4.10.410.10">
    <property type="entry name" value="Pancreatic trypsin inhibitor Kunitz domain"/>
    <property type="match status" value="1"/>
</dbReference>
<protein>
    <submittedName>
        <fullName evidence="6">Kunitz-type serine protease inhibitor bitisilin-2</fullName>
    </submittedName>
</protein>
<dbReference type="PROSITE" id="PS50279">
    <property type="entry name" value="BPTI_KUNITZ_2"/>
    <property type="match status" value="1"/>
</dbReference>
<evidence type="ECO:0000313" key="6">
    <source>
        <dbReference type="EMBL" id="ODN01536.1"/>
    </source>
</evidence>
<organism evidence="6 7">
    <name type="scientific">Orchesella cincta</name>
    <name type="common">Springtail</name>
    <name type="synonym">Podura cincta</name>
    <dbReference type="NCBI Taxonomy" id="48709"/>
    <lineage>
        <taxon>Eukaryota</taxon>
        <taxon>Metazoa</taxon>
        <taxon>Ecdysozoa</taxon>
        <taxon>Arthropoda</taxon>
        <taxon>Hexapoda</taxon>
        <taxon>Collembola</taxon>
        <taxon>Entomobryomorpha</taxon>
        <taxon>Entomobryoidea</taxon>
        <taxon>Orchesellidae</taxon>
        <taxon>Orchesellinae</taxon>
        <taxon>Orchesella</taxon>
    </lineage>
</organism>
<dbReference type="GO" id="GO:0004867">
    <property type="term" value="F:serine-type endopeptidase inhibitor activity"/>
    <property type="evidence" value="ECO:0007669"/>
    <property type="project" value="UniProtKB-KW"/>
</dbReference>
<dbReference type="InterPro" id="IPR050098">
    <property type="entry name" value="TFPI/VKTCI-like"/>
</dbReference>
<keyword evidence="4" id="KW-0732">Signal</keyword>
<keyword evidence="2" id="KW-0722">Serine protease inhibitor</keyword>
<name>A0A1D2N970_ORCCI</name>
<proteinExistence type="predicted"/>
<dbReference type="PANTHER" id="PTHR10083">
    <property type="entry name" value="KUNITZ-TYPE PROTEASE INHIBITOR-RELATED"/>
    <property type="match status" value="1"/>
</dbReference>
<feature type="domain" description="BPTI/Kunitz inhibitor" evidence="5">
    <location>
        <begin position="21"/>
        <end position="71"/>
    </location>
</feature>
<reference evidence="6 7" key="1">
    <citation type="journal article" date="2016" name="Genome Biol. Evol.">
        <title>Gene Family Evolution Reflects Adaptation to Soil Environmental Stressors in the Genome of the Collembolan Orchesella cincta.</title>
        <authorList>
            <person name="Faddeeva-Vakhrusheva A."/>
            <person name="Derks M.F."/>
            <person name="Anvar S.Y."/>
            <person name="Agamennone V."/>
            <person name="Suring W."/>
            <person name="Smit S."/>
            <person name="van Straalen N.M."/>
            <person name="Roelofs D."/>
        </authorList>
    </citation>
    <scope>NUCLEOTIDE SEQUENCE [LARGE SCALE GENOMIC DNA]</scope>
    <source>
        <tissue evidence="6">Mixed pool</tissue>
    </source>
</reference>
<feature type="chain" id="PRO_5008905243" evidence="4">
    <location>
        <begin position="25"/>
        <end position="83"/>
    </location>
</feature>
<dbReference type="InterPro" id="IPR020901">
    <property type="entry name" value="Prtase_inh_Kunz-CS"/>
</dbReference>
<feature type="signal peptide" evidence="4">
    <location>
        <begin position="1"/>
        <end position="24"/>
    </location>
</feature>
<dbReference type="EMBL" id="LJIJ01000147">
    <property type="protein sequence ID" value="ODN01536.1"/>
    <property type="molecule type" value="Genomic_DNA"/>
</dbReference>
<dbReference type="InterPro" id="IPR036880">
    <property type="entry name" value="Kunitz_BPTI_sf"/>
</dbReference>
<dbReference type="PRINTS" id="PR00759">
    <property type="entry name" value="BASICPTASE"/>
</dbReference>
<evidence type="ECO:0000256" key="2">
    <source>
        <dbReference type="ARBA" id="ARBA00022900"/>
    </source>
</evidence>
<dbReference type="PROSITE" id="PS00280">
    <property type="entry name" value="BPTI_KUNITZ_1"/>
    <property type="match status" value="1"/>
</dbReference>
<dbReference type="PANTHER" id="PTHR10083:SF374">
    <property type="entry name" value="BPTI_KUNITZ INHIBITOR DOMAIN-CONTAINING PROTEIN"/>
    <property type="match status" value="1"/>
</dbReference>
<dbReference type="FunFam" id="4.10.410.10:FF:000004">
    <property type="entry name" value="Tissue factor pathway inhibitor"/>
    <property type="match status" value="1"/>
</dbReference>
<dbReference type="Proteomes" id="UP000094527">
    <property type="component" value="Unassembled WGS sequence"/>
</dbReference>
<accession>A0A1D2N970</accession>
<comment type="caution">
    <text evidence="6">The sequence shown here is derived from an EMBL/GenBank/DDBJ whole genome shotgun (WGS) entry which is preliminary data.</text>
</comment>
<evidence type="ECO:0000259" key="5">
    <source>
        <dbReference type="PROSITE" id="PS50279"/>
    </source>
</evidence>
<dbReference type="OMA" id="FESWREC"/>